<dbReference type="Gene3D" id="3.40.50.1110">
    <property type="entry name" value="SGNH hydrolase"/>
    <property type="match status" value="1"/>
</dbReference>
<organism evidence="1 2">
    <name type="scientific">Littorina saxatilis</name>
    <dbReference type="NCBI Taxonomy" id="31220"/>
    <lineage>
        <taxon>Eukaryota</taxon>
        <taxon>Metazoa</taxon>
        <taxon>Spiralia</taxon>
        <taxon>Lophotrochozoa</taxon>
        <taxon>Mollusca</taxon>
        <taxon>Gastropoda</taxon>
        <taxon>Caenogastropoda</taxon>
        <taxon>Littorinimorpha</taxon>
        <taxon>Littorinoidea</taxon>
        <taxon>Littorinidae</taxon>
        <taxon>Littorina</taxon>
    </lineage>
</organism>
<protein>
    <recommendedName>
        <fullName evidence="3">SGNH hydrolase-type esterase domain-containing protein</fullName>
    </recommendedName>
</protein>
<proteinExistence type="predicted"/>
<dbReference type="EMBL" id="JBAMIC010000008">
    <property type="protein sequence ID" value="KAK7103937.1"/>
    <property type="molecule type" value="Genomic_DNA"/>
</dbReference>
<reference evidence="1 2" key="1">
    <citation type="submission" date="2024-02" db="EMBL/GenBank/DDBJ databases">
        <title>Chromosome-scale genome assembly of the rough periwinkle Littorina saxatilis.</title>
        <authorList>
            <person name="De Jode A."/>
            <person name="Faria R."/>
            <person name="Formenti G."/>
            <person name="Sims Y."/>
            <person name="Smith T.P."/>
            <person name="Tracey A."/>
            <person name="Wood J.M.D."/>
            <person name="Zagrodzka Z.B."/>
            <person name="Johannesson K."/>
            <person name="Butlin R.K."/>
            <person name="Leder E.H."/>
        </authorList>
    </citation>
    <scope>NUCLEOTIDE SEQUENCE [LARGE SCALE GENOMIC DNA]</scope>
    <source>
        <strain evidence="1">Snail1</strain>
        <tissue evidence="1">Muscle</tissue>
    </source>
</reference>
<dbReference type="InterPro" id="IPR036514">
    <property type="entry name" value="SGNH_hydro_sf"/>
</dbReference>
<keyword evidence="2" id="KW-1185">Reference proteome</keyword>
<dbReference type="AlphaFoldDB" id="A0AAN9GD55"/>
<comment type="caution">
    <text evidence="1">The sequence shown here is derived from an EMBL/GenBank/DDBJ whole genome shotgun (WGS) entry which is preliminary data.</text>
</comment>
<dbReference type="Proteomes" id="UP001374579">
    <property type="component" value="Unassembled WGS sequence"/>
</dbReference>
<gene>
    <name evidence="1" type="ORF">V1264_018726</name>
</gene>
<name>A0AAN9GD55_9CAEN</name>
<dbReference type="SUPFAM" id="SSF52266">
    <property type="entry name" value="SGNH hydrolase"/>
    <property type="match status" value="1"/>
</dbReference>
<evidence type="ECO:0000313" key="1">
    <source>
        <dbReference type="EMBL" id="KAK7103937.1"/>
    </source>
</evidence>
<sequence length="196" mass="22372">MFTSCAVVGHSFTWRFQRFVNTDEGVRPDLGFDGFEQIFDGRGGRKISDVESMLEQNRAIFTRKKWGVIVLMVGDNNIVPGTTPNKVFRELWHLCVRVQTLANSVVVVSGMTQRYSGWGGFNDIAREVNRLLHQQLKTAHRIVGLFPHYVAFPPAEKFAQYQKHFLADGIHLSGSGHMLLYRALRKVLLDSRHIDQ</sequence>
<dbReference type="CDD" id="cd00229">
    <property type="entry name" value="SGNH_hydrolase"/>
    <property type="match status" value="1"/>
</dbReference>
<accession>A0AAN9GD55</accession>
<evidence type="ECO:0008006" key="3">
    <source>
        <dbReference type="Google" id="ProtNLM"/>
    </source>
</evidence>
<evidence type="ECO:0000313" key="2">
    <source>
        <dbReference type="Proteomes" id="UP001374579"/>
    </source>
</evidence>